<sequence>MNEDAECEKSLTPRDVRSSIFDQTYEGTYEHKKYESNVRLNKAIRNISSTTDQSIKSSQYTLVAKQNKTQSEYIYDGHINHTGKLHERISREKSNPISKGVRRGREPSRLPLKKILTLLNKSKAIESPVSSETNTNVINIGHIDGSHHVSTVPFNEEALVNNIIHNNQPARLTTDQCTSTNNDERMGNMSTKELRGNADMKEDMRRRRRNNELRSSKTELCKQNIRKIFKKQENI</sequence>
<keyword evidence="2" id="KW-1185">Reference proteome</keyword>
<dbReference type="EMBL" id="RCHS01000953">
    <property type="protein sequence ID" value="RMX56011.1"/>
    <property type="molecule type" value="Genomic_DNA"/>
</dbReference>
<accession>A0A3M6UQU6</accession>
<protein>
    <submittedName>
        <fullName evidence="1">Uncharacterized protein</fullName>
    </submittedName>
</protein>
<comment type="caution">
    <text evidence="1">The sequence shown here is derived from an EMBL/GenBank/DDBJ whole genome shotgun (WGS) entry which is preliminary data.</text>
</comment>
<name>A0A3M6UQU6_POCDA</name>
<evidence type="ECO:0000313" key="2">
    <source>
        <dbReference type="Proteomes" id="UP000275408"/>
    </source>
</evidence>
<organism evidence="1 2">
    <name type="scientific">Pocillopora damicornis</name>
    <name type="common">Cauliflower coral</name>
    <name type="synonym">Millepora damicornis</name>
    <dbReference type="NCBI Taxonomy" id="46731"/>
    <lineage>
        <taxon>Eukaryota</taxon>
        <taxon>Metazoa</taxon>
        <taxon>Cnidaria</taxon>
        <taxon>Anthozoa</taxon>
        <taxon>Hexacorallia</taxon>
        <taxon>Scleractinia</taxon>
        <taxon>Astrocoeniina</taxon>
        <taxon>Pocilloporidae</taxon>
        <taxon>Pocillopora</taxon>
    </lineage>
</organism>
<dbReference type="AlphaFoldDB" id="A0A3M6UQU6"/>
<reference evidence="1 2" key="1">
    <citation type="journal article" date="2018" name="Sci. Rep.">
        <title>Comparative analysis of the Pocillopora damicornis genome highlights role of immune system in coral evolution.</title>
        <authorList>
            <person name="Cunning R."/>
            <person name="Bay R.A."/>
            <person name="Gillette P."/>
            <person name="Baker A.C."/>
            <person name="Traylor-Knowles N."/>
        </authorList>
    </citation>
    <scope>NUCLEOTIDE SEQUENCE [LARGE SCALE GENOMIC DNA]</scope>
    <source>
        <strain evidence="1">RSMAS</strain>
        <tissue evidence="1">Whole animal</tissue>
    </source>
</reference>
<evidence type="ECO:0000313" key="1">
    <source>
        <dbReference type="EMBL" id="RMX56011.1"/>
    </source>
</evidence>
<dbReference type="Proteomes" id="UP000275408">
    <property type="component" value="Unassembled WGS sequence"/>
</dbReference>
<proteinExistence type="predicted"/>
<gene>
    <name evidence="1" type="ORF">pdam_00019574</name>
</gene>